<reference evidence="1" key="1">
    <citation type="submission" date="2022-07" db="EMBL/GenBank/DDBJ databases">
        <authorList>
            <person name="Macas J."/>
            <person name="Novak P."/>
            <person name="Neumann P."/>
        </authorList>
    </citation>
    <scope>NUCLEOTIDE SEQUENCE</scope>
</reference>
<sequence>MYISKGKFHFMHVSMHEERKLVVEKSDPETSMMVGLVMDGDGVGRAPCSYGNSQHRRSRSASERQMDCHHRQGAAGQACFIKASKRQWMSFLTTTLHWKKIVGFAVAAREINADVA</sequence>
<evidence type="ECO:0000313" key="1">
    <source>
        <dbReference type="EMBL" id="CAH9144258.1"/>
    </source>
</evidence>
<organism evidence="1 2">
    <name type="scientific">Cuscuta epithymum</name>
    <dbReference type="NCBI Taxonomy" id="186058"/>
    <lineage>
        <taxon>Eukaryota</taxon>
        <taxon>Viridiplantae</taxon>
        <taxon>Streptophyta</taxon>
        <taxon>Embryophyta</taxon>
        <taxon>Tracheophyta</taxon>
        <taxon>Spermatophyta</taxon>
        <taxon>Magnoliopsida</taxon>
        <taxon>eudicotyledons</taxon>
        <taxon>Gunneridae</taxon>
        <taxon>Pentapetalae</taxon>
        <taxon>asterids</taxon>
        <taxon>lamiids</taxon>
        <taxon>Solanales</taxon>
        <taxon>Convolvulaceae</taxon>
        <taxon>Cuscuteae</taxon>
        <taxon>Cuscuta</taxon>
        <taxon>Cuscuta subgen. Cuscuta</taxon>
    </lineage>
</organism>
<proteinExistence type="predicted"/>
<gene>
    <name evidence="1" type="ORF">CEPIT_LOCUS41312</name>
</gene>
<name>A0AAV0G923_9ASTE</name>
<protein>
    <submittedName>
        <fullName evidence="1">Uncharacterized protein</fullName>
    </submittedName>
</protein>
<dbReference type="AlphaFoldDB" id="A0AAV0G923"/>
<accession>A0AAV0G923</accession>
<evidence type="ECO:0000313" key="2">
    <source>
        <dbReference type="Proteomes" id="UP001152523"/>
    </source>
</evidence>
<comment type="caution">
    <text evidence="1">The sequence shown here is derived from an EMBL/GenBank/DDBJ whole genome shotgun (WGS) entry which is preliminary data.</text>
</comment>
<dbReference type="EMBL" id="CAMAPF010001064">
    <property type="protein sequence ID" value="CAH9144258.1"/>
    <property type="molecule type" value="Genomic_DNA"/>
</dbReference>
<dbReference type="Proteomes" id="UP001152523">
    <property type="component" value="Unassembled WGS sequence"/>
</dbReference>
<keyword evidence="2" id="KW-1185">Reference proteome</keyword>